<evidence type="ECO:0000313" key="2">
    <source>
        <dbReference type="Proteomes" id="UP001057402"/>
    </source>
</evidence>
<name>A0ACB9RLS6_9MYRT</name>
<reference evidence="2" key="1">
    <citation type="journal article" date="2023" name="Front. Plant Sci.">
        <title>Chromosomal-level genome assembly of Melastoma candidum provides insights into trichome evolution.</title>
        <authorList>
            <person name="Zhong Y."/>
            <person name="Wu W."/>
            <person name="Sun C."/>
            <person name="Zou P."/>
            <person name="Liu Y."/>
            <person name="Dai S."/>
            <person name="Zhou R."/>
        </authorList>
    </citation>
    <scope>NUCLEOTIDE SEQUENCE [LARGE SCALE GENOMIC DNA]</scope>
</reference>
<gene>
    <name evidence="1" type="ORF">MLD38_005497</name>
</gene>
<protein>
    <submittedName>
        <fullName evidence="1">Uncharacterized protein</fullName>
    </submittedName>
</protein>
<keyword evidence="2" id="KW-1185">Reference proteome</keyword>
<organism evidence="1 2">
    <name type="scientific">Melastoma candidum</name>
    <dbReference type="NCBI Taxonomy" id="119954"/>
    <lineage>
        <taxon>Eukaryota</taxon>
        <taxon>Viridiplantae</taxon>
        <taxon>Streptophyta</taxon>
        <taxon>Embryophyta</taxon>
        <taxon>Tracheophyta</taxon>
        <taxon>Spermatophyta</taxon>
        <taxon>Magnoliopsida</taxon>
        <taxon>eudicotyledons</taxon>
        <taxon>Gunneridae</taxon>
        <taxon>Pentapetalae</taxon>
        <taxon>rosids</taxon>
        <taxon>malvids</taxon>
        <taxon>Myrtales</taxon>
        <taxon>Melastomataceae</taxon>
        <taxon>Melastomatoideae</taxon>
        <taxon>Melastomateae</taxon>
        <taxon>Melastoma</taxon>
    </lineage>
</organism>
<dbReference type="Proteomes" id="UP001057402">
    <property type="component" value="Chromosome 3"/>
</dbReference>
<evidence type="ECO:0000313" key="1">
    <source>
        <dbReference type="EMBL" id="KAI4379166.1"/>
    </source>
</evidence>
<proteinExistence type="predicted"/>
<accession>A0ACB9RLS6</accession>
<dbReference type="EMBL" id="CM042882">
    <property type="protein sequence ID" value="KAI4379166.1"/>
    <property type="molecule type" value="Genomic_DNA"/>
</dbReference>
<comment type="caution">
    <text evidence="1">The sequence shown here is derived from an EMBL/GenBank/DDBJ whole genome shotgun (WGS) entry which is preliminary data.</text>
</comment>
<sequence length="216" mass="23575">MSPPDTSTATITTTTGTAASTSWRRVGSPSKRSSPIPSCSPSPCSSSSGSIAPSSVLGGLWLFHAIVAHGRTCRALMPGEDESMSDEAIWAMLPHFWVAISMVFFIAATTFMLLKLCGYLVGGALMKPARRSWLGCFIPANLAIIPSRQILSRRCPNQTSLRRYGGCRRHRASNPLSQNAVSRSLRDFKILCSDKCKDCPVRRVRIEERLRVCDAV</sequence>